<accession>A0ACB8FBW0</accession>
<evidence type="ECO:0000313" key="2">
    <source>
        <dbReference type="Proteomes" id="UP000827872"/>
    </source>
</evidence>
<gene>
    <name evidence="1" type="ORF">K3G42_006721</name>
</gene>
<reference evidence="1" key="1">
    <citation type="submission" date="2021-08" db="EMBL/GenBank/DDBJ databases">
        <title>The first chromosome-level gecko genome reveals the dynamic sex chromosomes of Neotropical dwarf geckos (Sphaerodactylidae: Sphaerodactylus).</title>
        <authorList>
            <person name="Pinto B.J."/>
            <person name="Keating S.E."/>
            <person name="Gamble T."/>
        </authorList>
    </citation>
    <scope>NUCLEOTIDE SEQUENCE</scope>
    <source>
        <strain evidence="1">TG3544</strain>
    </source>
</reference>
<evidence type="ECO:0000313" key="1">
    <source>
        <dbReference type="EMBL" id="KAH8002942.1"/>
    </source>
</evidence>
<protein>
    <submittedName>
        <fullName evidence="1">Uncharacterized protein</fullName>
    </submittedName>
</protein>
<dbReference type="EMBL" id="CM037622">
    <property type="protein sequence ID" value="KAH8002942.1"/>
    <property type="molecule type" value="Genomic_DNA"/>
</dbReference>
<name>A0ACB8FBW0_9SAUR</name>
<keyword evidence="2" id="KW-1185">Reference proteome</keyword>
<comment type="caution">
    <text evidence="1">The sequence shown here is derived from an EMBL/GenBank/DDBJ whole genome shotgun (WGS) entry which is preliminary data.</text>
</comment>
<proteinExistence type="predicted"/>
<organism evidence="1 2">
    <name type="scientific">Sphaerodactylus townsendi</name>
    <dbReference type="NCBI Taxonomy" id="933632"/>
    <lineage>
        <taxon>Eukaryota</taxon>
        <taxon>Metazoa</taxon>
        <taxon>Chordata</taxon>
        <taxon>Craniata</taxon>
        <taxon>Vertebrata</taxon>
        <taxon>Euteleostomi</taxon>
        <taxon>Lepidosauria</taxon>
        <taxon>Squamata</taxon>
        <taxon>Bifurcata</taxon>
        <taxon>Gekkota</taxon>
        <taxon>Sphaerodactylidae</taxon>
        <taxon>Sphaerodactylus</taxon>
    </lineage>
</organism>
<sequence length="95" mass="11033">MSRSERPHHDKDCKRRENPAASRYTEERSRKPYPSNGRPSLHHEHSRPPTVFVDTLPRYPAPSHVSSELSQFHPPKETFSEKCGNLCSRRAQGQR</sequence>
<dbReference type="Proteomes" id="UP000827872">
    <property type="component" value="Linkage Group LG09"/>
</dbReference>